<feature type="transmembrane region" description="Helical" evidence="7">
    <location>
        <begin position="394"/>
        <end position="415"/>
    </location>
</feature>
<feature type="transmembrane region" description="Helical" evidence="7">
    <location>
        <begin position="427"/>
        <end position="453"/>
    </location>
</feature>
<evidence type="ECO:0000256" key="3">
    <source>
        <dbReference type="ARBA" id="ARBA00022692"/>
    </source>
</evidence>
<dbReference type="PANTHER" id="PTHR35578:SF6">
    <property type="entry name" value="PROLINE-RICH TRANSMEMBRANE PROTEIN 4"/>
    <property type="match status" value="1"/>
</dbReference>
<dbReference type="EMBL" id="JAACNH010000006">
    <property type="protein sequence ID" value="KAG8440112.1"/>
    <property type="molecule type" value="Genomic_DNA"/>
</dbReference>
<evidence type="ECO:0000313" key="10">
    <source>
        <dbReference type="EMBL" id="KAG8440112.1"/>
    </source>
</evidence>
<sequence length="923" mass="102304">MGLSCWTITKIFFFAFLHLNACKAVQSKFIPKKNNDEDLHPPLPSGDYLFRTEDSLESSTLWTQNKEVEDGLVSQGPTPNEHTTDSNQLIKTLLKHYHKTEYIPVQAPVTNFQQAEILKKIFEELQTELTFSQWPSSGWVETPSHVSPTGLHFTLVPNQESPLNMNTASSYPVKEDYSTFPTSVLYSHSPTDLASSKHSLQFVWTSTKQTANGMQLLEKTNELTPTVKPTHADVLDKIQTTRLSHVVISEATQPTILTLSNISTEASETQMDLLSEETSILPFSAAENTLGPVLGSQSSIAISSFLDCSENCDFSIPLSPAPSNEVPNLYRHSSVLPSPPVFITLHSDWNTSVADWGVAWEALVYGSVGFFGSVTLLSLLSLFCLIFRCPSGGHYLAVLHLLLIFVGSSRAFALFYDAYGHQDRLPIFIAILLHELAYPCMTTSFSIVFHLISSRCLINYSTSNVLRLSILSASAFIYFVVSAGAVVLIDFLQKFAFLLLVSHGVYIVLTVLLSLSFFIFCCLTHMQCTQMYDLKNSAPPIEYSSVYPFANSKDFSRASHIIIVSAFFGLLNAVLQLYAMLYAMGYGGSVVFGPWLWWTFQLSSSLCEVGACLPLAVVGAYPLFSSNEIGRDNCWTKIFCFSPGQVTIKAPILQTNSQWSSSQHEKLLMCDTIIRSDSEFFPLYTLVEKRLSLGEDISLIYNSSKSLEVQGLSLHNGSKTPSFISVQMDSDSTVDFQPPSPINLRRSIDEALFSESLIPKSLFHGTTLSSSLSLTVKSTSQLEDCVFKEKASDRGLYRTSSCMEMDTSLPAVKPSPNTYIQENISPCSSQIWRDRESTTSSVYKISQDGLSLLLCTSSDNVGSSYKKNQDYSHCSKSEYHSLLSPSQESLDITTKSESMLRDDFKDVFGPIDALSVSSDTIDL</sequence>
<evidence type="ECO:0000256" key="2">
    <source>
        <dbReference type="ARBA" id="ARBA00022553"/>
    </source>
</evidence>
<dbReference type="OrthoDB" id="10066605at2759"/>
<keyword evidence="3 7" id="KW-0812">Transmembrane</keyword>
<dbReference type="InterPro" id="IPR059081">
    <property type="entry name" value="PRRT3-4"/>
</dbReference>
<evidence type="ECO:0000256" key="4">
    <source>
        <dbReference type="ARBA" id="ARBA00022729"/>
    </source>
</evidence>
<feature type="transmembrane region" description="Helical" evidence="7">
    <location>
        <begin position="561"/>
        <end position="583"/>
    </location>
</feature>
<feature type="transmembrane region" description="Helical" evidence="7">
    <location>
        <begin position="495"/>
        <end position="523"/>
    </location>
</feature>
<dbReference type="Pfam" id="PF25987">
    <property type="entry name" value="PRRT3"/>
    <property type="match status" value="1"/>
</dbReference>
<dbReference type="InterPro" id="IPR052836">
    <property type="entry name" value="PRRT_domain-containing"/>
</dbReference>
<comment type="subcellular location">
    <subcellularLocation>
        <location evidence="1">Membrane</location>
        <topology evidence="1">Multi-pass membrane protein</topology>
    </subcellularLocation>
</comment>
<evidence type="ECO:0000256" key="5">
    <source>
        <dbReference type="ARBA" id="ARBA00022989"/>
    </source>
</evidence>
<keyword evidence="6 7" id="KW-0472">Membrane</keyword>
<protein>
    <recommendedName>
        <fullName evidence="9">Proline-rich transmembrane protein 3/4 domain-containing protein</fullName>
    </recommendedName>
</protein>
<name>A0A8T2J6Z2_9PIPI</name>
<dbReference type="PANTHER" id="PTHR35578">
    <property type="entry name" value="PROLINE-RICH TRANSMEMBRANE PROTEIN 4-RELATED"/>
    <property type="match status" value="1"/>
</dbReference>
<proteinExistence type="predicted"/>
<feature type="domain" description="Proline-rich transmembrane protein 3/4" evidence="9">
    <location>
        <begin position="346"/>
        <end position="641"/>
    </location>
</feature>
<dbReference type="AlphaFoldDB" id="A0A8T2J6Z2"/>
<keyword evidence="2" id="KW-0597">Phosphoprotein</keyword>
<dbReference type="Proteomes" id="UP000812440">
    <property type="component" value="Chromosome 3"/>
</dbReference>
<keyword evidence="5 7" id="KW-1133">Transmembrane helix</keyword>
<evidence type="ECO:0000256" key="8">
    <source>
        <dbReference type="SAM" id="SignalP"/>
    </source>
</evidence>
<keyword evidence="11" id="KW-1185">Reference proteome</keyword>
<comment type="caution">
    <text evidence="10">The sequence shown here is derived from an EMBL/GenBank/DDBJ whole genome shotgun (WGS) entry which is preliminary data.</text>
</comment>
<feature type="transmembrane region" description="Helical" evidence="7">
    <location>
        <begin position="465"/>
        <end position="489"/>
    </location>
</feature>
<evidence type="ECO:0000256" key="1">
    <source>
        <dbReference type="ARBA" id="ARBA00004141"/>
    </source>
</evidence>
<evidence type="ECO:0000259" key="9">
    <source>
        <dbReference type="Pfam" id="PF25987"/>
    </source>
</evidence>
<evidence type="ECO:0000256" key="7">
    <source>
        <dbReference type="SAM" id="Phobius"/>
    </source>
</evidence>
<organism evidence="10 11">
    <name type="scientific">Hymenochirus boettgeri</name>
    <name type="common">Congo dwarf clawed frog</name>
    <dbReference type="NCBI Taxonomy" id="247094"/>
    <lineage>
        <taxon>Eukaryota</taxon>
        <taxon>Metazoa</taxon>
        <taxon>Chordata</taxon>
        <taxon>Craniata</taxon>
        <taxon>Vertebrata</taxon>
        <taxon>Euteleostomi</taxon>
        <taxon>Amphibia</taxon>
        <taxon>Batrachia</taxon>
        <taxon>Anura</taxon>
        <taxon>Pipoidea</taxon>
        <taxon>Pipidae</taxon>
        <taxon>Pipinae</taxon>
        <taxon>Hymenochirus</taxon>
    </lineage>
</organism>
<accession>A0A8T2J6Z2</accession>
<keyword evidence="4 8" id="KW-0732">Signal</keyword>
<feature type="transmembrane region" description="Helical" evidence="7">
    <location>
        <begin position="362"/>
        <end position="387"/>
    </location>
</feature>
<reference evidence="10" key="1">
    <citation type="thesis" date="2020" institute="ProQuest LLC" country="789 East Eisenhower Parkway, Ann Arbor, MI, USA">
        <title>Comparative Genomics and Chromosome Evolution.</title>
        <authorList>
            <person name="Mudd A.B."/>
        </authorList>
    </citation>
    <scope>NUCLEOTIDE SEQUENCE</scope>
    <source>
        <strain evidence="10">Female2</strain>
        <tissue evidence="10">Blood</tissue>
    </source>
</reference>
<evidence type="ECO:0000256" key="6">
    <source>
        <dbReference type="ARBA" id="ARBA00023136"/>
    </source>
</evidence>
<gene>
    <name evidence="10" type="ORF">GDO86_006051</name>
</gene>
<feature type="chain" id="PRO_5035831511" description="Proline-rich transmembrane protein 3/4 domain-containing protein" evidence="8">
    <location>
        <begin position="25"/>
        <end position="923"/>
    </location>
</feature>
<evidence type="ECO:0000313" key="11">
    <source>
        <dbReference type="Proteomes" id="UP000812440"/>
    </source>
</evidence>
<feature type="signal peptide" evidence="8">
    <location>
        <begin position="1"/>
        <end position="24"/>
    </location>
</feature>